<evidence type="ECO:0000313" key="2">
    <source>
        <dbReference type="Proteomes" id="UP000799755"/>
    </source>
</evidence>
<protein>
    <submittedName>
        <fullName evidence="1">Uncharacterized protein</fullName>
    </submittedName>
</protein>
<accession>A0ACB6R5U2</accession>
<gene>
    <name evidence="1" type="ORF">BDR25DRAFT_385605</name>
</gene>
<dbReference type="EMBL" id="MU003498">
    <property type="protein sequence ID" value="KAF2474145.1"/>
    <property type="molecule type" value="Genomic_DNA"/>
</dbReference>
<name>A0ACB6R5U2_9PLEO</name>
<organism evidence="1 2">
    <name type="scientific">Lindgomyces ingoldianus</name>
    <dbReference type="NCBI Taxonomy" id="673940"/>
    <lineage>
        <taxon>Eukaryota</taxon>
        <taxon>Fungi</taxon>
        <taxon>Dikarya</taxon>
        <taxon>Ascomycota</taxon>
        <taxon>Pezizomycotina</taxon>
        <taxon>Dothideomycetes</taxon>
        <taxon>Pleosporomycetidae</taxon>
        <taxon>Pleosporales</taxon>
        <taxon>Lindgomycetaceae</taxon>
        <taxon>Lindgomyces</taxon>
    </lineage>
</organism>
<comment type="caution">
    <text evidence="1">The sequence shown here is derived from an EMBL/GenBank/DDBJ whole genome shotgun (WGS) entry which is preliminary data.</text>
</comment>
<dbReference type="Proteomes" id="UP000799755">
    <property type="component" value="Unassembled WGS sequence"/>
</dbReference>
<evidence type="ECO:0000313" key="1">
    <source>
        <dbReference type="EMBL" id="KAF2474145.1"/>
    </source>
</evidence>
<keyword evidence="2" id="KW-1185">Reference proteome</keyword>
<proteinExistence type="predicted"/>
<sequence length="422" mass="45931">MPMNWTPSNDQILLLKLIETHNISVDGDKIAKAWPPGDVQPTKRAITERFVRLRQMNKDKVPGTPAKNKVKIVSTPTSSARKRKVNKAQSEEEESDAESHRTPSSDYITPKSRRTNAGGHASNAMSELPKTPDGEVDWNEIARRKGIETPSKKPVPIKKEPNPDDLFDDVEFARQFQHARQLRGEINANASGGIFESSYAMGGYDMPTPISGTQSSLGNSPSAMDGNHDDMAFNPFGSGHGMDLGIGMDDMENMNDIAMTTTGMGIGMNVTAGQHHLGMMMMPQDFQFHNPIQSAETLVRDAQQLNLSPSNSFGRPCLSGIPTPRKLFSSSASGKSAVRPAHISISAPPSDLSFGQLGTGSGAANPGSHSPVLERRVRTPRKASEGVQAYIKYQKEDDRAHGDRTSDEDSAESEFEEDSDEI</sequence>
<reference evidence="1" key="1">
    <citation type="journal article" date="2020" name="Stud. Mycol.">
        <title>101 Dothideomycetes genomes: a test case for predicting lifestyles and emergence of pathogens.</title>
        <authorList>
            <person name="Haridas S."/>
            <person name="Albert R."/>
            <person name="Binder M."/>
            <person name="Bloem J."/>
            <person name="Labutti K."/>
            <person name="Salamov A."/>
            <person name="Andreopoulos B."/>
            <person name="Baker S."/>
            <person name="Barry K."/>
            <person name="Bills G."/>
            <person name="Bluhm B."/>
            <person name="Cannon C."/>
            <person name="Castanera R."/>
            <person name="Culley D."/>
            <person name="Daum C."/>
            <person name="Ezra D."/>
            <person name="Gonzalez J."/>
            <person name="Henrissat B."/>
            <person name="Kuo A."/>
            <person name="Liang C."/>
            <person name="Lipzen A."/>
            <person name="Lutzoni F."/>
            <person name="Magnuson J."/>
            <person name="Mondo S."/>
            <person name="Nolan M."/>
            <person name="Ohm R."/>
            <person name="Pangilinan J."/>
            <person name="Park H.-J."/>
            <person name="Ramirez L."/>
            <person name="Alfaro M."/>
            <person name="Sun H."/>
            <person name="Tritt A."/>
            <person name="Yoshinaga Y."/>
            <person name="Zwiers L.-H."/>
            <person name="Turgeon B."/>
            <person name="Goodwin S."/>
            <person name="Spatafora J."/>
            <person name="Crous P."/>
            <person name="Grigoriev I."/>
        </authorList>
    </citation>
    <scope>NUCLEOTIDE SEQUENCE</scope>
    <source>
        <strain evidence="1">ATCC 200398</strain>
    </source>
</reference>